<name>A0ABV3SYZ2_9ACTN</name>
<feature type="transmembrane region" description="Helical" evidence="2">
    <location>
        <begin position="131"/>
        <end position="150"/>
    </location>
</feature>
<dbReference type="Proteomes" id="UP001556631">
    <property type="component" value="Unassembled WGS sequence"/>
</dbReference>
<evidence type="ECO:0000256" key="1">
    <source>
        <dbReference type="SAM" id="MobiDB-lite"/>
    </source>
</evidence>
<feature type="compositionally biased region" description="Low complexity" evidence="1">
    <location>
        <begin position="13"/>
        <end position="26"/>
    </location>
</feature>
<proteinExistence type="predicted"/>
<comment type="caution">
    <text evidence="3">The sequence shown here is derived from an EMBL/GenBank/DDBJ whole genome shotgun (WGS) entry which is preliminary data.</text>
</comment>
<accession>A0ABV3SYZ2</accession>
<sequence>MTNPLTTDNTVLGSAAETDADGTAEAQGAPRPGFLTRARRGLRRWRRSRPFWGGLVLIAGGYFVMDPILGGSWKFFVQTGVSAFVPALLGGVMIAAAVTAIVKPAQRHFPAIIAMMCSVASLPLANLGGWIIGMLLGIVGSGLVFAWTPYSDKQLAKLADKAERKQQRKDARAALRTGKQTATAA</sequence>
<feature type="region of interest" description="Disordered" evidence="1">
    <location>
        <begin position="166"/>
        <end position="185"/>
    </location>
</feature>
<protein>
    <submittedName>
        <fullName evidence="3">DUF6114 domain-containing protein</fullName>
    </submittedName>
</protein>
<feature type="transmembrane region" description="Helical" evidence="2">
    <location>
        <begin position="50"/>
        <end position="69"/>
    </location>
</feature>
<evidence type="ECO:0000256" key="2">
    <source>
        <dbReference type="SAM" id="Phobius"/>
    </source>
</evidence>
<keyword evidence="4" id="KW-1185">Reference proteome</keyword>
<dbReference type="InterPro" id="IPR036259">
    <property type="entry name" value="MFS_trans_sf"/>
</dbReference>
<feature type="region of interest" description="Disordered" evidence="1">
    <location>
        <begin position="1"/>
        <end position="31"/>
    </location>
</feature>
<feature type="transmembrane region" description="Helical" evidence="2">
    <location>
        <begin position="81"/>
        <end position="102"/>
    </location>
</feature>
<dbReference type="EMBL" id="JBFPJR010000017">
    <property type="protein sequence ID" value="MEX0428166.1"/>
    <property type="molecule type" value="Genomic_DNA"/>
</dbReference>
<organism evidence="3 4">
    <name type="scientific">Nocardioides eburneus</name>
    <dbReference type="NCBI Taxonomy" id="3231482"/>
    <lineage>
        <taxon>Bacteria</taxon>
        <taxon>Bacillati</taxon>
        <taxon>Actinomycetota</taxon>
        <taxon>Actinomycetes</taxon>
        <taxon>Propionibacteriales</taxon>
        <taxon>Nocardioidaceae</taxon>
        <taxon>Nocardioides</taxon>
    </lineage>
</organism>
<dbReference type="Pfam" id="PF19609">
    <property type="entry name" value="DUF6114"/>
    <property type="match status" value="1"/>
</dbReference>
<reference evidence="3 4" key="1">
    <citation type="submission" date="2024-07" db="EMBL/GenBank/DDBJ databases">
        <authorList>
            <person name="Lee S."/>
            <person name="Kang M."/>
        </authorList>
    </citation>
    <scope>NUCLEOTIDE SEQUENCE [LARGE SCALE GENOMIC DNA]</scope>
    <source>
        <strain evidence="3 4">DS6</strain>
    </source>
</reference>
<keyword evidence="2" id="KW-0472">Membrane</keyword>
<evidence type="ECO:0000313" key="3">
    <source>
        <dbReference type="EMBL" id="MEX0428166.1"/>
    </source>
</evidence>
<keyword evidence="2" id="KW-0812">Transmembrane</keyword>
<keyword evidence="2" id="KW-1133">Transmembrane helix</keyword>
<dbReference type="SUPFAM" id="SSF103473">
    <property type="entry name" value="MFS general substrate transporter"/>
    <property type="match status" value="1"/>
</dbReference>
<dbReference type="RefSeq" id="WP_367994134.1">
    <property type="nucleotide sequence ID" value="NZ_JBFPJR010000017.1"/>
</dbReference>
<evidence type="ECO:0000313" key="4">
    <source>
        <dbReference type="Proteomes" id="UP001556631"/>
    </source>
</evidence>
<feature type="compositionally biased region" description="Polar residues" evidence="1">
    <location>
        <begin position="1"/>
        <end position="12"/>
    </location>
</feature>
<dbReference type="InterPro" id="IPR046096">
    <property type="entry name" value="DUF6114"/>
</dbReference>
<gene>
    <name evidence="3" type="ORF">AB3X52_11095</name>
</gene>